<dbReference type="InterPro" id="IPR046346">
    <property type="entry name" value="Aminoacid_DH-like_N_sf"/>
</dbReference>
<dbReference type="InterPro" id="IPR014362">
    <property type="entry name" value="Glu_DH"/>
</dbReference>
<dbReference type="AlphaFoldDB" id="A0A4P6UWA8"/>
<dbReference type="InterPro" id="IPR050724">
    <property type="entry name" value="Glu_Leu_Phe_Val_DH"/>
</dbReference>
<dbReference type="Pfam" id="PF00208">
    <property type="entry name" value="ELFV_dehydrog"/>
    <property type="match status" value="1"/>
</dbReference>
<dbReference type="Gene3D" id="3.40.50.10860">
    <property type="entry name" value="Leucine Dehydrogenase, chain A, domain 1"/>
    <property type="match status" value="1"/>
</dbReference>
<feature type="binding site" evidence="7">
    <location>
        <position position="220"/>
    </location>
    <ligand>
        <name>NAD(+)</name>
        <dbReference type="ChEBI" id="CHEBI:57540"/>
    </ligand>
</feature>
<feature type="binding site" evidence="7">
    <location>
        <position position="251"/>
    </location>
    <ligand>
        <name>NAD(+)</name>
        <dbReference type="ChEBI" id="CHEBI:57540"/>
    </ligand>
</feature>
<keyword evidence="4 5" id="KW-0560">Oxidoreductase</keyword>
<feature type="binding site" evidence="7">
    <location>
        <position position="175"/>
    </location>
    <ligand>
        <name>substrate</name>
    </ligand>
</feature>
<keyword evidence="7" id="KW-0547">Nucleotide-binding</keyword>
<dbReference type="PANTHER" id="PTHR43571:SF1">
    <property type="entry name" value="NADP-SPECIFIC GLUTAMATE DEHYDROGENASE 1-RELATED"/>
    <property type="match status" value="1"/>
</dbReference>
<dbReference type="FunFam" id="1.10.285.10:FF:000001">
    <property type="entry name" value="Glutamate dehydrogenase"/>
    <property type="match status" value="1"/>
</dbReference>
<dbReference type="Gene3D" id="3.40.50.720">
    <property type="entry name" value="NAD(P)-binding Rossmann-like Domain"/>
    <property type="match status" value="1"/>
</dbReference>
<dbReference type="EMBL" id="CP036528">
    <property type="protein sequence ID" value="QBK25892.1"/>
    <property type="molecule type" value="Genomic_DNA"/>
</dbReference>
<dbReference type="Pfam" id="PF02812">
    <property type="entry name" value="ELFV_dehydrog_N"/>
    <property type="match status" value="1"/>
</dbReference>
<dbReference type="InterPro" id="IPR033922">
    <property type="entry name" value="NAD_bind_Glu_DH"/>
</dbReference>
<dbReference type="GO" id="GO:0000166">
    <property type="term" value="F:nucleotide binding"/>
    <property type="evidence" value="ECO:0007669"/>
    <property type="project" value="UniProtKB-KW"/>
</dbReference>
<feature type="binding site" evidence="7">
    <location>
        <position position="100"/>
    </location>
    <ligand>
        <name>substrate</name>
    </ligand>
</feature>
<dbReference type="InterPro" id="IPR006097">
    <property type="entry name" value="Glu/Leu/Phe/Val/Trp_DH_dimer"/>
</dbReference>
<sequence>MTTLVKNQSNAKEYIESVYNHLKNKYDYQPEFLQAVEEVFYTLVPVFEQHPEYIEHNILSRIVEPDRIISFRVTWQDDQNRVHVNKGYRVQFNNVIGPYKGGLRFHPTVNESIMKFLAFEQIFKNALTGLPIGGAKGGSDFDPKGKSDAEIMRFCQAFMTELYRHIGPDVDVPAGDIGVGAREIGYLWGQYKRIKAMHEAGVLTGKQPGYGGSLARKEATGYGLVYFVEEMLRDQNQSFLDKTIVVSGSGNVAIYAIEKAQHFGAKVVACSDSNGYIYDPEGIDLNAVKEIKEVKGERIKKYLEYRPNATYTEGCKGIWTIPCDIALPCATQNEIDEESAKALIANGVKVVAEGANMPSTPEAINEFLANGVLFGPAKAANAGGVATSALEMAQNSSRTYWSFEKVDEKLHQIMKDIYRTSKECAEKYGSPGNLMVGANIAGFIKVANGMVAEGLY</sequence>
<dbReference type="FunFam" id="3.40.50.10860:FF:000002">
    <property type="entry name" value="Glutamate dehydrogenase"/>
    <property type="match status" value="1"/>
</dbReference>
<dbReference type="PROSITE" id="PS00074">
    <property type="entry name" value="GLFV_DEHYDROGENASE"/>
    <property type="match status" value="1"/>
</dbReference>
<dbReference type="PIRSF" id="PIRSF000185">
    <property type="entry name" value="Glu_DH"/>
    <property type="match status" value="1"/>
</dbReference>
<organism evidence="11 12">
    <name type="scientific">Ureibacillus thermophilus</name>
    <dbReference type="NCBI Taxonomy" id="367743"/>
    <lineage>
        <taxon>Bacteria</taxon>
        <taxon>Bacillati</taxon>
        <taxon>Bacillota</taxon>
        <taxon>Bacilli</taxon>
        <taxon>Bacillales</taxon>
        <taxon>Caryophanaceae</taxon>
        <taxon>Ureibacillus</taxon>
    </lineage>
</organism>
<dbReference type="InterPro" id="IPR006096">
    <property type="entry name" value="Glu/Leu/Phe/Val/Trp_DH_C"/>
</dbReference>
<dbReference type="RefSeq" id="WP_208649588.1">
    <property type="nucleotide sequence ID" value="NZ_CP036528.1"/>
</dbReference>
<dbReference type="GO" id="GO:0005829">
    <property type="term" value="C:cytosol"/>
    <property type="evidence" value="ECO:0007669"/>
    <property type="project" value="TreeGrafter"/>
</dbReference>
<evidence type="ECO:0000256" key="8">
    <source>
        <dbReference type="PIRSR" id="PIRSR000185-3"/>
    </source>
</evidence>
<dbReference type="GO" id="GO:0004354">
    <property type="term" value="F:glutamate dehydrogenase (NADP+) activity"/>
    <property type="evidence" value="ECO:0007669"/>
    <property type="project" value="TreeGrafter"/>
</dbReference>
<feature type="domain" description="Glutamate/phenylalanine/leucine/valine/L-tryptophan dehydrogenase C-terminal" evidence="10">
    <location>
        <begin position="213"/>
        <end position="454"/>
    </location>
</feature>
<evidence type="ECO:0000313" key="11">
    <source>
        <dbReference type="EMBL" id="QBK25892.1"/>
    </source>
</evidence>
<dbReference type="GO" id="GO:0006537">
    <property type="term" value="P:glutamate biosynthetic process"/>
    <property type="evidence" value="ECO:0007669"/>
    <property type="project" value="TreeGrafter"/>
</dbReference>
<evidence type="ECO:0000256" key="1">
    <source>
        <dbReference type="ARBA" id="ARBA00006382"/>
    </source>
</evidence>
<keyword evidence="12" id="KW-1185">Reference proteome</keyword>
<dbReference type="SUPFAM" id="SSF51735">
    <property type="entry name" value="NAD(P)-binding Rossmann-fold domains"/>
    <property type="match status" value="1"/>
</dbReference>
<dbReference type="PRINTS" id="PR00082">
    <property type="entry name" value="GLFDHDRGNASE"/>
</dbReference>
<dbReference type="InterPro" id="IPR033524">
    <property type="entry name" value="Glu/Leu/Phe/Val_DH_AS"/>
</dbReference>
<dbReference type="Gene3D" id="1.10.285.10">
    <property type="entry name" value="Glutamate Dehydrogenase, chain A, domain 3"/>
    <property type="match status" value="2"/>
</dbReference>
<feature type="active site" description="Proton donor" evidence="6">
    <location>
        <position position="136"/>
    </location>
</feature>
<name>A0A4P6UWA8_9BACL</name>
<dbReference type="NCBIfam" id="NF006929">
    <property type="entry name" value="PRK09414.1"/>
    <property type="match status" value="1"/>
</dbReference>
<dbReference type="FunFam" id="3.40.50.720:FF:000030">
    <property type="entry name" value="Glutamate dehydrogenase"/>
    <property type="match status" value="1"/>
</dbReference>
<evidence type="ECO:0000256" key="3">
    <source>
        <dbReference type="ARBA" id="ARBA00012896"/>
    </source>
</evidence>
<reference evidence="11 12" key="1">
    <citation type="submission" date="2019-02" db="EMBL/GenBank/DDBJ databases">
        <title>Ureibacillus thermophilus.</title>
        <authorList>
            <person name="Sunny J.S."/>
            <person name="Natarajan A."/>
            <person name="Saleena L.M."/>
        </authorList>
    </citation>
    <scope>NUCLEOTIDE SEQUENCE [LARGE SCALE GENOMIC DNA]</scope>
    <source>
        <strain evidence="11 12">LM102</strain>
    </source>
</reference>
<gene>
    <name evidence="11" type="ORF">DKZ56_08495</name>
</gene>
<protein>
    <recommendedName>
        <fullName evidence="3 5">Glutamate dehydrogenase</fullName>
    </recommendedName>
</protein>
<evidence type="ECO:0000256" key="6">
    <source>
        <dbReference type="PIRSR" id="PIRSR000185-1"/>
    </source>
</evidence>
<comment type="similarity">
    <text evidence="1 5 9">Belongs to the Glu/Leu/Phe/Val dehydrogenases family.</text>
</comment>
<evidence type="ECO:0000256" key="9">
    <source>
        <dbReference type="RuleBase" id="RU004417"/>
    </source>
</evidence>
<dbReference type="CDD" id="cd05313">
    <property type="entry name" value="NAD_bind_2_Glu_DH"/>
    <property type="match status" value="1"/>
</dbReference>
<evidence type="ECO:0000256" key="5">
    <source>
        <dbReference type="PIRNR" id="PIRNR000185"/>
    </source>
</evidence>
<keyword evidence="7" id="KW-0520">NAD</keyword>
<dbReference type="InterPro" id="IPR036291">
    <property type="entry name" value="NAD(P)-bd_dom_sf"/>
</dbReference>
<evidence type="ECO:0000259" key="10">
    <source>
        <dbReference type="SMART" id="SM00839"/>
    </source>
</evidence>
<comment type="subunit">
    <text evidence="2">Homohexamer.</text>
</comment>
<feature type="site" description="Important for catalysis" evidence="8">
    <location>
        <position position="176"/>
    </location>
</feature>
<dbReference type="SUPFAM" id="SSF53223">
    <property type="entry name" value="Aminoacid dehydrogenase-like, N-terminal domain"/>
    <property type="match status" value="1"/>
</dbReference>
<evidence type="ECO:0000256" key="7">
    <source>
        <dbReference type="PIRSR" id="PIRSR000185-2"/>
    </source>
</evidence>
<dbReference type="PANTHER" id="PTHR43571">
    <property type="entry name" value="NADP-SPECIFIC GLUTAMATE DEHYDROGENASE 1-RELATED"/>
    <property type="match status" value="1"/>
</dbReference>
<evidence type="ECO:0000256" key="4">
    <source>
        <dbReference type="ARBA" id="ARBA00023002"/>
    </source>
</evidence>
<evidence type="ECO:0000313" key="12">
    <source>
        <dbReference type="Proteomes" id="UP000291151"/>
    </source>
</evidence>
<dbReference type="InterPro" id="IPR006095">
    <property type="entry name" value="Glu/Leu/Phe/Val/Trp_DH"/>
</dbReference>
<dbReference type="Proteomes" id="UP000291151">
    <property type="component" value="Chromosome"/>
</dbReference>
<feature type="binding site" evidence="7">
    <location>
        <position position="388"/>
    </location>
    <ligand>
        <name>substrate</name>
    </ligand>
</feature>
<feature type="binding site" evidence="7">
    <location>
        <position position="121"/>
    </location>
    <ligand>
        <name>substrate</name>
    </ligand>
</feature>
<evidence type="ECO:0000256" key="2">
    <source>
        <dbReference type="ARBA" id="ARBA00011643"/>
    </source>
</evidence>
<accession>A0A4P6UWA8</accession>
<dbReference type="KEGG" id="uth:DKZ56_08495"/>
<dbReference type="SMART" id="SM00839">
    <property type="entry name" value="ELFV_dehydrog"/>
    <property type="match status" value="1"/>
</dbReference>
<proteinExistence type="inferred from homology"/>
<feature type="binding site" evidence="7">
    <location>
        <position position="124"/>
    </location>
    <ligand>
        <name>substrate</name>
    </ligand>
</feature>